<evidence type="ECO:0000259" key="1">
    <source>
        <dbReference type="Pfam" id="PF13400"/>
    </source>
</evidence>
<dbReference type="Pfam" id="PF13400">
    <property type="entry name" value="Tad"/>
    <property type="match status" value="1"/>
</dbReference>
<protein>
    <submittedName>
        <fullName evidence="2">Flp pilus assembly protein TadG</fullName>
    </submittedName>
</protein>
<organism evidence="2 3">
    <name type="scientific">Blastococcus aggregatus</name>
    <dbReference type="NCBI Taxonomy" id="38502"/>
    <lineage>
        <taxon>Bacteria</taxon>
        <taxon>Bacillati</taxon>
        <taxon>Actinomycetota</taxon>
        <taxon>Actinomycetes</taxon>
        <taxon>Geodermatophilales</taxon>
        <taxon>Geodermatophilaceae</taxon>
        <taxon>Blastococcus</taxon>
    </lineage>
</organism>
<name>A0A285VA21_9ACTN</name>
<accession>A0A285VA21</accession>
<dbReference type="AlphaFoldDB" id="A0A285VA21"/>
<proteinExistence type="predicted"/>
<dbReference type="RefSeq" id="WP_097196359.1">
    <property type="nucleotide sequence ID" value="NZ_OBQI01000005.1"/>
</dbReference>
<reference evidence="3" key="1">
    <citation type="submission" date="2017-08" db="EMBL/GenBank/DDBJ databases">
        <authorList>
            <person name="Varghese N."/>
            <person name="Submissions S."/>
        </authorList>
    </citation>
    <scope>NUCLEOTIDE SEQUENCE [LARGE SCALE GENOMIC DNA]</scope>
    <source>
        <strain evidence="3">DSM 4725</strain>
    </source>
</reference>
<keyword evidence="3" id="KW-1185">Reference proteome</keyword>
<evidence type="ECO:0000313" key="3">
    <source>
        <dbReference type="Proteomes" id="UP000219435"/>
    </source>
</evidence>
<dbReference type="Proteomes" id="UP000219435">
    <property type="component" value="Unassembled WGS sequence"/>
</dbReference>
<sequence length="321" mass="34132">MRRLIRGRRGRWSVPSPMARLRSEERGGVAVMLALLMPLLFGAAAIGIDSAAVWSARQQVLSGADAAVLAVATDCARNECGNIKKTAEDAFWANDLAAKLSNLGAGEGWIKVSGRNISVTQKMPWEVNHFFAGALGHDTGQLSVSSYAQWAPLTRARSELPIAIGYCSYRALALPLAAEKTVSLGVGETSGGNCSTPTGTSASAGIAFTESDGSCRTSTVWKGTYTRESPVLQGPLPDGCTDAYFASMVGRDVVIPVWDTQQGQNYRVYGYAAFRVTGWDGSGARKLTGHFTYLARQVDDTTPPDTTAPDLGARAVFLTKN</sequence>
<gene>
    <name evidence="2" type="ORF">SAMN05660748_3622</name>
</gene>
<evidence type="ECO:0000313" key="2">
    <source>
        <dbReference type="EMBL" id="SOC50863.1"/>
    </source>
</evidence>
<feature type="domain" description="Putative Flp pilus-assembly TadG-like N-terminal" evidence="1">
    <location>
        <begin position="27"/>
        <end position="73"/>
    </location>
</feature>
<dbReference type="InterPro" id="IPR028087">
    <property type="entry name" value="Tad_N"/>
</dbReference>
<dbReference type="EMBL" id="OBQI01000005">
    <property type="protein sequence ID" value="SOC50863.1"/>
    <property type="molecule type" value="Genomic_DNA"/>
</dbReference>
<dbReference type="OrthoDB" id="5187898at2"/>